<evidence type="ECO:0000256" key="1">
    <source>
        <dbReference type="ARBA" id="ARBA00001947"/>
    </source>
</evidence>
<organism evidence="8 9">
    <name type="scientific">Cordyceps javanica</name>
    <dbReference type="NCBI Taxonomy" id="43265"/>
    <lineage>
        <taxon>Eukaryota</taxon>
        <taxon>Fungi</taxon>
        <taxon>Dikarya</taxon>
        <taxon>Ascomycota</taxon>
        <taxon>Pezizomycotina</taxon>
        <taxon>Sordariomycetes</taxon>
        <taxon>Hypocreomycetidae</taxon>
        <taxon>Hypocreales</taxon>
        <taxon>Cordycipitaceae</taxon>
        <taxon>Cordyceps</taxon>
    </lineage>
</organism>
<evidence type="ECO:0000256" key="5">
    <source>
        <dbReference type="ARBA" id="ARBA00023163"/>
    </source>
</evidence>
<dbReference type="InterPro" id="IPR035451">
    <property type="entry name" value="Ada-like_dom_sf"/>
</dbReference>
<dbReference type="EMBL" id="SPUK01000006">
    <property type="protein sequence ID" value="TQV96434.1"/>
    <property type="molecule type" value="Genomic_DNA"/>
</dbReference>
<dbReference type="GO" id="GO:0006281">
    <property type="term" value="P:DNA repair"/>
    <property type="evidence" value="ECO:0007669"/>
    <property type="project" value="InterPro"/>
</dbReference>
<feature type="domain" description="HTH araC/xylS-type" evidence="7">
    <location>
        <begin position="126"/>
        <end position="173"/>
    </location>
</feature>
<proteinExistence type="predicted"/>
<accession>A0A545V408</accession>
<evidence type="ECO:0000313" key="9">
    <source>
        <dbReference type="Proteomes" id="UP000315783"/>
    </source>
</evidence>
<dbReference type="Gene3D" id="1.10.10.60">
    <property type="entry name" value="Homeodomain-like"/>
    <property type="match status" value="1"/>
</dbReference>
<dbReference type="Proteomes" id="UP000315783">
    <property type="component" value="Unassembled WGS sequence"/>
</dbReference>
<keyword evidence="2" id="KW-0489">Methyltransferase</keyword>
<comment type="cofactor">
    <cofactor evidence="1">
        <name>Zn(2+)</name>
        <dbReference type="ChEBI" id="CHEBI:29105"/>
    </cofactor>
</comment>
<evidence type="ECO:0000256" key="2">
    <source>
        <dbReference type="ARBA" id="ARBA00022603"/>
    </source>
</evidence>
<reference evidence="8 9" key="1">
    <citation type="journal article" date="2019" name="Appl. Microbiol. Biotechnol.">
        <title>Genome sequence of Isaria javanica and comparative genome analysis insights into family S53 peptidase evolution in fungal entomopathogens.</title>
        <authorList>
            <person name="Lin R."/>
            <person name="Zhang X."/>
            <person name="Xin B."/>
            <person name="Zou M."/>
            <person name="Gao Y."/>
            <person name="Qin F."/>
            <person name="Hu Q."/>
            <person name="Xie B."/>
            <person name="Cheng X."/>
        </authorList>
    </citation>
    <scope>NUCLEOTIDE SEQUENCE [LARGE SCALE GENOMIC DNA]</scope>
    <source>
        <strain evidence="8 9">IJ1G</strain>
    </source>
</reference>
<evidence type="ECO:0000256" key="4">
    <source>
        <dbReference type="ARBA" id="ARBA00023159"/>
    </source>
</evidence>
<keyword evidence="2" id="KW-0808">Transferase</keyword>
<dbReference type="GO" id="GO:0008168">
    <property type="term" value="F:methyltransferase activity"/>
    <property type="evidence" value="ECO:0007669"/>
    <property type="project" value="UniProtKB-KW"/>
</dbReference>
<dbReference type="SUPFAM" id="SSF57884">
    <property type="entry name" value="Ada DNA repair protein, N-terminal domain (N-Ada 10)"/>
    <property type="match status" value="1"/>
</dbReference>
<dbReference type="Gene3D" id="3.40.10.10">
    <property type="entry name" value="DNA Methylphosphotriester Repair Domain"/>
    <property type="match status" value="1"/>
</dbReference>
<dbReference type="SUPFAM" id="SSF46689">
    <property type="entry name" value="Homeodomain-like"/>
    <property type="match status" value="1"/>
</dbReference>
<dbReference type="InterPro" id="IPR018060">
    <property type="entry name" value="HTH_AraC"/>
</dbReference>
<dbReference type="Pfam" id="PF00165">
    <property type="entry name" value="HTH_AraC"/>
    <property type="match status" value="1"/>
</dbReference>
<keyword evidence="9" id="KW-1185">Reference proteome</keyword>
<evidence type="ECO:0000313" key="8">
    <source>
        <dbReference type="EMBL" id="TQV96434.1"/>
    </source>
</evidence>
<dbReference type="GO" id="GO:0003700">
    <property type="term" value="F:DNA-binding transcription factor activity"/>
    <property type="evidence" value="ECO:0007669"/>
    <property type="project" value="InterPro"/>
</dbReference>
<keyword evidence="4" id="KW-0010">Activator</keyword>
<feature type="compositionally biased region" description="Polar residues" evidence="6">
    <location>
        <begin position="126"/>
        <end position="138"/>
    </location>
</feature>
<dbReference type="AlphaFoldDB" id="A0A545V408"/>
<dbReference type="InterPro" id="IPR004026">
    <property type="entry name" value="Ada_DNA_repair_Zn-bd"/>
</dbReference>
<sequence length="264" mass="29059">MDVKQDTPSSEPSAALFRDDARRWQAVQDRDGAADGLFVYAVKTTKIFCRPICKARLARRANVSFYDTGREAHEAGFRACKRCKPELAGGMPEELAVRKIRAFVEEQQRQRRRRRPAAADRRGTPRVSTGNSSAADTRLSLSQMARQTGLSKWHFHRVFKRCVGTTPTEFLRGDELAAAAASSTSVSPPTSGTLSPWTDSDLDSALGWPAPTEDVGGFHDIDFALFDVESAALMPFGGSGLAWDDANLSFDDFLLWPEDPCKIG</sequence>
<gene>
    <name evidence="8" type="ORF">IF1G_05017</name>
</gene>
<dbReference type="GO" id="GO:0032259">
    <property type="term" value="P:methylation"/>
    <property type="evidence" value="ECO:0007669"/>
    <property type="project" value="UniProtKB-KW"/>
</dbReference>
<evidence type="ECO:0000256" key="6">
    <source>
        <dbReference type="SAM" id="MobiDB-lite"/>
    </source>
</evidence>
<dbReference type="InterPro" id="IPR009057">
    <property type="entry name" value="Homeodomain-like_sf"/>
</dbReference>
<dbReference type="STRING" id="43265.A0A545V408"/>
<dbReference type="Pfam" id="PF02805">
    <property type="entry name" value="Ada_Zn_binding"/>
    <property type="match status" value="1"/>
</dbReference>
<protein>
    <submittedName>
        <fullName evidence="8">DNA repair and transcription factor Ada</fullName>
    </submittedName>
</protein>
<dbReference type="OrthoDB" id="2447880at2759"/>
<keyword evidence="5" id="KW-0804">Transcription</keyword>
<name>A0A545V408_9HYPO</name>
<keyword evidence="3" id="KW-0805">Transcription regulation</keyword>
<dbReference type="GO" id="GO:0008270">
    <property type="term" value="F:zinc ion binding"/>
    <property type="evidence" value="ECO:0007669"/>
    <property type="project" value="InterPro"/>
</dbReference>
<comment type="caution">
    <text evidence="8">The sequence shown here is derived from an EMBL/GenBank/DDBJ whole genome shotgun (WGS) entry which is preliminary data.</text>
</comment>
<feature type="region of interest" description="Disordered" evidence="6">
    <location>
        <begin position="106"/>
        <end position="138"/>
    </location>
</feature>
<evidence type="ECO:0000256" key="3">
    <source>
        <dbReference type="ARBA" id="ARBA00023015"/>
    </source>
</evidence>
<dbReference type="PROSITE" id="PS01124">
    <property type="entry name" value="HTH_ARAC_FAMILY_2"/>
    <property type="match status" value="1"/>
</dbReference>
<dbReference type="GO" id="GO:0043565">
    <property type="term" value="F:sequence-specific DNA binding"/>
    <property type="evidence" value="ECO:0007669"/>
    <property type="project" value="InterPro"/>
</dbReference>
<evidence type="ECO:0000259" key="7">
    <source>
        <dbReference type="PROSITE" id="PS01124"/>
    </source>
</evidence>